<protein>
    <submittedName>
        <fullName evidence="1">Uncharacterized protein</fullName>
    </submittedName>
</protein>
<dbReference type="Proteomes" id="UP001295462">
    <property type="component" value="Unassembled WGS sequence"/>
</dbReference>
<name>A0AAU9QSK7_9VIBR</name>
<comment type="caution">
    <text evidence="1">The sequence shown here is derived from an EMBL/GenBank/DDBJ whole genome shotgun (WGS) entry which is preliminary data.</text>
</comment>
<evidence type="ECO:0000313" key="2">
    <source>
        <dbReference type="Proteomes" id="UP001295462"/>
    </source>
</evidence>
<gene>
    <name evidence="1" type="ORF">THF1A12_460003</name>
</gene>
<evidence type="ECO:0000313" key="1">
    <source>
        <dbReference type="EMBL" id="CAH1601052.1"/>
    </source>
</evidence>
<dbReference type="AlphaFoldDB" id="A0AAU9QSK7"/>
<dbReference type="EMBL" id="CAKMUD010000101">
    <property type="protein sequence ID" value="CAH1601052.1"/>
    <property type="molecule type" value="Genomic_DNA"/>
</dbReference>
<organism evidence="1 2">
    <name type="scientific">Vibrio jasicida</name>
    <dbReference type="NCBI Taxonomy" id="766224"/>
    <lineage>
        <taxon>Bacteria</taxon>
        <taxon>Pseudomonadati</taxon>
        <taxon>Pseudomonadota</taxon>
        <taxon>Gammaproteobacteria</taxon>
        <taxon>Vibrionales</taxon>
        <taxon>Vibrionaceae</taxon>
        <taxon>Vibrio</taxon>
    </lineage>
</organism>
<reference evidence="1" key="1">
    <citation type="submission" date="2022-01" db="EMBL/GenBank/DDBJ databases">
        <authorList>
            <person name="Lagorce A."/>
        </authorList>
    </citation>
    <scope>NUCLEOTIDE SEQUENCE</scope>
    <source>
        <strain evidence="1">Th15_F1_A12</strain>
    </source>
</reference>
<proteinExistence type="predicted"/>
<sequence length="55" mass="6071">MVDFKGLDEHSLRKPRGNALTSGLGALKEGRLVSTIKKADTRVPAKRLAIRTSFY</sequence>
<accession>A0AAU9QSK7</accession>